<proteinExistence type="predicted"/>
<gene>
    <name evidence="6" type="ORF">C7U55_01215</name>
</gene>
<protein>
    <recommendedName>
        <fullName evidence="8">CvpA family protein</fullName>
    </recommendedName>
</protein>
<evidence type="ECO:0000256" key="4">
    <source>
        <dbReference type="ARBA" id="ARBA00023136"/>
    </source>
</evidence>
<keyword evidence="2 5" id="KW-0812">Transmembrane</keyword>
<dbReference type="PANTHER" id="PTHR37306:SF1">
    <property type="entry name" value="COLICIN V PRODUCTION PROTEIN"/>
    <property type="match status" value="1"/>
</dbReference>
<feature type="transmembrane region" description="Helical" evidence="5">
    <location>
        <begin position="70"/>
        <end position="94"/>
    </location>
</feature>
<accession>A0A2T3G3V1</accession>
<evidence type="ECO:0000256" key="2">
    <source>
        <dbReference type="ARBA" id="ARBA00022692"/>
    </source>
</evidence>
<keyword evidence="7" id="KW-1185">Reference proteome</keyword>
<evidence type="ECO:0000256" key="3">
    <source>
        <dbReference type="ARBA" id="ARBA00022989"/>
    </source>
</evidence>
<keyword evidence="4 5" id="KW-0472">Membrane</keyword>
<comment type="caution">
    <text evidence="6">The sequence shown here is derived from an EMBL/GenBank/DDBJ whole genome shotgun (WGS) entry which is preliminary data.</text>
</comment>
<dbReference type="GO" id="GO:0016020">
    <property type="term" value="C:membrane"/>
    <property type="evidence" value="ECO:0007669"/>
    <property type="project" value="UniProtKB-SubCell"/>
</dbReference>
<feature type="transmembrane region" description="Helical" evidence="5">
    <location>
        <begin position="114"/>
        <end position="140"/>
    </location>
</feature>
<dbReference type="EMBL" id="PYLP01000001">
    <property type="protein sequence ID" value="PST42207.1"/>
    <property type="molecule type" value="Genomic_DNA"/>
</dbReference>
<sequence>MNPMTLDLVIVLFLIIYTIMGYIRGFIIRLYDFFTLFFSLFLAFNFSMPLSKLWTLYSLEGLLAPLGEKMNQILIFVIIFFITKFLFQLLGTLLKPFLKKIVSLLKMTRFFDGLLGSILSIIQGVILVYLALSMIFIPFIKDSKKTIQESRVASFIMETMPDYYSSFIEYDQLDQLTSFDLSLPNEKQAEIVTDFIEQADQNQWLEKETIKQFIQDYYSELAKDDLSEEDYQKLQDLCQNYQIDIKSILKGE</sequence>
<dbReference type="InterPro" id="IPR003825">
    <property type="entry name" value="Colicin-V_CvpA"/>
</dbReference>
<evidence type="ECO:0000313" key="6">
    <source>
        <dbReference type="EMBL" id="PST42207.1"/>
    </source>
</evidence>
<keyword evidence="3 5" id="KW-1133">Transmembrane helix</keyword>
<dbReference type="Pfam" id="PF02674">
    <property type="entry name" value="Colicin_V"/>
    <property type="match status" value="1"/>
</dbReference>
<dbReference type="AlphaFoldDB" id="A0A2T3G3V1"/>
<comment type="subcellular location">
    <subcellularLocation>
        <location evidence="1">Membrane</location>
        <topology evidence="1">Multi-pass membrane protein</topology>
    </subcellularLocation>
</comment>
<evidence type="ECO:0000256" key="1">
    <source>
        <dbReference type="ARBA" id="ARBA00004141"/>
    </source>
</evidence>
<evidence type="ECO:0008006" key="8">
    <source>
        <dbReference type="Google" id="ProtNLM"/>
    </source>
</evidence>
<name>A0A2T3G3V1_9FIRM</name>
<dbReference type="Proteomes" id="UP000241201">
    <property type="component" value="Unassembled WGS sequence"/>
</dbReference>
<evidence type="ECO:0000313" key="7">
    <source>
        <dbReference type="Proteomes" id="UP000241201"/>
    </source>
</evidence>
<organism evidence="6 7">
    <name type="scientific">Faecalibacillus faecis</name>
    <dbReference type="NCBI Taxonomy" id="1982628"/>
    <lineage>
        <taxon>Bacteria</taxon>
        <taxon>Bacillati</taxon>
        <taxon>Bacillota</taxon>
        <taxon>Erysipelotrichia</taxon>
        <taxon>Erysipelotrichales</taxon>
        <taxon>Coprobacillaceae</taxon>
        <taxon>Faecalibacillus</taxon>
    </lineage>
</organism>
<dbReference type="GO" id="GO:0009403">
    <property type="term" value="P:toxin biosynthetic process"/>
    <property type="evidence" value="ECO:0007669"/>
    <property type="project" value="InterPro"/>
</dbReference>
<feature type="transmembrane region" description="Helical" evidence="5">
    <location>
        <begin position="6"/>
        <end position="23"/>
    </location>
</feature>
<evidence type="ECO:0000256" key="5">
    <source>
        <dbReference type="SAM" id="Phobius"/>
    </source>
</evidence>
<feature type="transmembrane region" description="Helical" evidence="5">
    <location>
        <begin position="30"/>
        <end position="50"/>
    </location>
</feature>
<reference evidence="7" key="1">
    <citation type="submission" date="2018-03" db="EMBL/GenBank/DDBJ databases">
        <title>Lachnoclostridium SNUG30370 gen.nov., sp.nov., isolated from human faeces.</title>
        <authorList>
            <person name="Seo B."/>
            <person name="Jeon K."/>
            <person name="Ko G."/>
        </authorList>
    </citation>
    <scope>NUCLEOTIDE SEQUENCE [LARGE SCALE GENOMIC DNA]</scope>
    <source>
        <strain evidence="7">SNUG30370</strain>
    </source>
</reference>
<dbReference type="PANTHER" id="PTHR37306">
    <property type="entry name" value="COLICIN V PRODUCTION PROTEIN"/>
    <property type="match status" value="1"/>
</dbReference>